<dbReference type="InParanoid" id="B0DED5"/>
<dbReference type="EMBL" id="DS547106">
    <property type="protein sequence ID" value="EDR07018.1"/>
    <property type="molecule type" value="Genomic_DNA"/>
</dbReference>
<reference evidence="1 2" key="1">
    <citation type="journal article" date="2008" name="Nature">
        <title>The genome of Laccaria bicolor provides insights into mycorrhizal symbiosis.</title>
        <authorList>
            <person name="Martin F."/>
            <person name="Aerts A."/>
            <person name="Ahren D."/>
            <person name="Brun A."/>
            <person name="Danchin E.G.J."/>
            <person name="Duchaussoy F."/>
            <person name="Gibon J."/>
            <person name="Kohler A."/>
            <person name="Lindquist E."/>
            <person name="Pereda V."/>
            <person name="Salamov A."/>
            <person name="Shapiro H.J."/>
            <person name="Wuyts J."/>
            <person name="Blaudez D."/>
            <person name="Buee M."/>
            <person name="Brokstein P."/>
            <person name="Canbaeck B."/>
            <person name="Cohen D."/>
            <person name="Courty P.E."/>
            <person name="Coutinho P.M."/>
            <person name="Delaruelle C."/>
            <person name="Detter J.C."/>
            <person name="Deveau A."/>
            <person name="DiFazio S."/>
            <person name="Duplessis S."/>
            <person name="Fraissinet-Tachet L."/>
            <person name="Lucic E."/>
            <person name="Frey-Klett P."/>
            <person name="Fourrey C."/>
            <person name="Feussner I."/>
            <person name="Gay G."/>
            <person name="Grimwood J."/>
            <person name="Hoegger P.J."/>
            <person name="Jain P."/>
            <person name="Kilaru S."/>
            <person name="Labbe J."/>
            <person name="Lin Y.C."/>
            <person name="Legue V."/>
            <person name="Le Tacon F."/>
            <person name="Marmeisse R."/>
            <person name="Melayah D."/>
            <person name="Montanini B."/>
            <person name="Muratet M."/>
            <person name="Nehls U."/>
            <person name="Niculita-Hirzel H."/>
            <person name="Oudot-Le Secq M.P."/>
            <person name="Peter M."/>
            <person name="Quesneville H."/>
            <person name="Rajashekar B."/>
            <person name="Reich M."/>
            <person name="Rouhier N."/>
            <person name="Schmutz J."/>
            <person name="Yin T."/>
            <person name="Chalot M."/>
            <person name="Henrissat B."/>
            <person name="Kuees U."/>
            <person name="Lucas S."/>
            <person name="Van de Peer Y."/>
            <person name="Podila G.K."/>
            <person name="Polle A."/>
            <person name="Pukkila P.J."/>
            <person name="Richardson P.M."/>
            <person name="Rouze P."/>
            <person name="Sanders I.R."/>
            <person name="Stajich J.E."/>
            <person name="Tunlid A."/>
            <person name="Tuskan G."/>
            <person name="Grigoriev I.V."/>
        </authorList>
    </citation>
    <scope>NUCLEOTIDE SEQUENCE [LARGE SCALE GENOMIC DNA]</scope>
    <source>
        <strain evidence="2">S238N-H82 / ATCC MYA-4686</strain>
    </source>
</reference>
<sequence>MCYSFIGWGWPSSIVTGGCDKVLRVWDGWMKWSGFNHFRKEGVRSKSKTTATDEG</sequence>
<dbReference type="AlphaFoldDB" id="B0DED5"/>
<accession>B0DED5</accession>
<dbReference type="Proteomes" id="UP000001194">
    <property type="component" value="Unassembled WGS sequence"/>
</dbReference>
<dbReference type="OrthoDB" id="190105at2759"/>
<keyword evidence="2" id="KW-1185">Reference proteome</keyword>
<dbReference type="HOGENOM" id="CLU_3032752_0_0_1"/>
<evidence type="ECO:0000313" key="1">
    <source>
        <dbReference type="EMBL" id="EDR07018.1"/>
    </source>
</evidence>
<dbReference type="KEGG" id="lbc:LACBIDRAFT_299267"/>
<evidence type="ECO:0000313" key="2">
    <source>
        <dbReference type="Proteomes" id="UP000001194"/>
    </source>
</evidence>
<gene>
    <name evidence="1" type="ORF">LACBIDRAFT_299267</name>
</gene>
<dbReference type="RefSeq" id="XP_001882391.1">
    <property type="nucleotide sequence ID" value="XM_001882356.1"/>
</dbReference>
<proteinExistence type="predicted"/>
<dbReference type="GeneID" id="6077993"/>
<protein>
    <submittedName>
        <fullName evidence="1">Predicted protein</fullName>
    </submittedName>
</protein>
<name>B0DED5_LACBS</name>
<organism evidence="2">
    <name type="scientific">Laccaria bicolor (strain S238N-H82 / ATCC MYA-4686)</name>
    <name type="common">Bicoloured deceiver</name>
    <name type="synonym">Laccaria laccata var. bicolor</name>
    <dbReference type="NCBI Taxonomy" id="486041"/>
    <lineage>
        <taxon>Eukaryota</taxon>
        <taxon>Fungi</taxon>
        <taxon>Dikarya</taxon>
        <taxon>Basidiomycota</taxon>
        <taxon>Agaricomycotina</taxon>
        <taxon>Agaricomycetes</taxon>
        <taxon>Agaricomycetidae</taxon>
        <taxon>Agaricales</taxon>
        <taxon>Agaricineae</taxon>
        <taxon>Hydnangiaceae</taxon>
        <taxon>Laccaria</taxon>
    </lineage>
</organism>